<evidence type="ECO:0000259" key="3">
    <source>
        <dbReference type="PROSITE" id="PS00022"/>
    </source>
</evidence>
<dbReference type="STRING" id="913774.A0A0C3HXC7"/>
<feature type="region of interest" description="Disordered" evidence="1">
    <location>
        <begin position="1"/>
        <end position="338"/>
    </location>
</feature>
<evidence type="ECO:0000256" key="2">
    <source>
        <dbReference type="SAM" id="Phobius"/>
    </source>
</evidence>
<dbReference type="EMBL" id="KN832870">
    <property type="protein sequence ID" value="KIN07555.1"/>
    <property type="molecule type" value="Genomic_DNA"/>
</dbReference>
<feature type="compositionally biased region" description="Basic and acidic residues" evidence="1">
    <location>
        <begin position="22"/>
        <end position="36"/>
    </location>
</feature>
<feature type="compositionally biased region" description="Basic and acidic residues" evidence="1">
    <location>
        <begin position="279"/>
        <end position="291"/>
    </location>
</feature>
<dbReference type="OrthoDB" id="283575at2759"/>
<keyword evidence="2" id="KW-0472">Membrane</keyword>
<dbReference type="PANTHER" id="PTHR17178:SF0">
    <property type="entry name" value="SERGLYCIN"/>
    <property type="match status" value="1"/>
</dbReference>
<dbReference type="AlphaFoldDB" id="A0A0C3HXC7"/>
<dbReference type="PROSITE" id="PS00022">
    <property type="entry name" value="EGF_1"/>
    <property type="match status" value="1"/>
</dbReference>
<feature type="compositionally biased region" description="Polar residues" evidence="1">
    <location>
        <begin position="81"/>
        <end position="92"/>
    </location>
</feature>
<dbReference type="Proteomes" id="UP000054321">
    <property type="component" value="Unassembled WGS sequence"/>
</dbReference>
<protein>
    <recommendedName>
        <fullName evidence="3 4">EGF-like domain-containing protein</fullName>
    </recommendedName>
</protein>
<reference evidence="6" key="2">
    <citation type="submission" date="2015-01" db="EMBL/GenBank/DDBJ databases">
        <title>Evolutionary Origins and Diversification of the Mycorrhizal Mutualists.</title>
        <authorList>
            <consortium name="DOE Joint Genome Institute"/>
            <consortium name="Mycorrhizal Genomics Consortium"/>
            <person name="Kohler A."/>
            <person name="Kuo A."/>
            <person name="Nagy L.G."/>
            <person name="Floudas D."/>
            <person name="Copeland A."/>
            <person name="Barry K.W."/>
            <person name="Cichocki N."/>
            <person name="Veneault-Fourrey C."/>
            <person name="LaButti K."/>
            <person name="Lindquist E.A."/>
            <person name="Lipzen A."/>
            <person name="Lundell T."/>
            <person name="Morin E."/>
            <person name="Murat C."/>
            <person name="Riley R."/>
            <person name="Ohm R."/>
            <person name="Sun H."/>
            <person name="Tunlid A."/>
            <person name="Henrissat B."/>
            <person name="Grigoriev I.V."/>
            <person name="Hibbett D.S."/>
            <person name="Martin F."/>
        </authorList>
    </citation>
    <scope>NUCLEOTIDE SEQUENCE [LARGE SCALE GENOMIC DNA]</scope>
    <source>
        <strain evidence="6">Zn</strain>
    </source>
</reference>
<name>A0A0C3HXC7_OIDMZ</name>
<evidence type="ECO:0000259" key="4">
    <source>
        <dbReference type="PROSITE" id="PS01186"/>
    </source>
</evidence>
<feature type="region of interest" description="Disordered" evidence="1">
    <location>
        <begin position="377"/>
        <end position="422"/>
    </location>
</feature>
<feature type="compositionally biased region" description="Polar residues" evidence="1">
    <location>
        <begin position="498"/>
        <end position="509"/>
    </location>
</feature>
<proteinExistence type="predicted"/>
<dbReference type="InterPro" id="IPR000742">
    <property type="entry name" value="EGF"/>
</dbReference>
<feature type="region of interest" description="Disordered" evidence="1">
    <location>
        <begin position="710"/>
        <end position="735"/>
    </location>
</feature>
<evidence type="ECO:0000313" key="6">
    <source>
        <dbReference type="Proteomes" id="UP000054321"/>
    </source>
</evidence>
<evidence type="ECO:0000313" key="5">
    <source>
        <dbReference type="EMBL" id="KIN07555.1"/>
    </source>
</evidence>
<organism evidence="5 6">
    <name type="scientific">Oidiodendron maius (strain Zn)</name>
    <dbReference type="NCBI Taxonomy" id="913774"/>
    <lineage>
        <taxon>Eukaryota</taxon>
        <taxon>Fungi</taxon>
        <taxon>Dikarya</taxon>
        <taxon>Ascomycota</taxon>
        <taxon>Pezizomycotina</taxon>
        <taxon>Leotiomycetes</taxon>
        <taxon>Leotiomycetes incertae sedis</taxon>
        <taxon>Myxotrichaceae</taxon>
        <taxon>Oidiodendron</taxon>
    </lineage>
</organism>
<feature type="compositionally biased region" description="Polar residues" evidence="1">
    <location>
        <begin position="325"/>
        <end position="334"/>
    </location>
</feature>
<feature type="transmembrane region" description="Helical" evidence="2">
    <location>
        <begin position="563"/>
        <end position="590"/>
    </location>
</feature>
<dbReference type="InParanoid" id="A0A0C3HXC7"/>
<gene>
    <name evidence="5" type="ORF">OIDMADRAFT_47457</name>
</gene>
<accession>A0A0C3HXC7</accession>
<dbReference type="HOGENOM" id="CLU_009769_1_0_1"/>
<feature type="compositionally biased region" description="Polar residues" evidence="1">
    <location>
        <begin position="120"/>
        <end position="171"/>
    </location>
</feature>
<feature type="compositionally biased region" description="Polar residues" evidence="1">
    <location>
        <begin position="38"/>
        <end position="48"/>
    </location>
</feature>
<evidence type="ECO:0000256" key="1">
    <source>
        <dbReference type="SAM" id="MobiDB-lite"/>
    </source>
</evidence>
<feature type="compositionally biased region" description="Polar residues" evidence="1">
    <location>
        <begin position="393"/>
        <end position="422"/>
    </location>
</feature>
<dbReference type="PROSITE" id="PS01186">
    <property type="entry name" value="EGF_2"/>
    <property type="match status" value="1"/>
</dbReference>
<sequence length="834" mass="88584">MNKQQRGASKSGGGAQMGSVRQARERMEADLQERAKLQAQSQTRSRPQMPSALAEGRSAQGPIGVAISKPTQVPQWPLSDGSRNVASNSQYQPPAGRSNPPQRPPRPSRVPSILDASRLQDPTPSFQYKPQQTEQNINVKTRGIYSSSDESPVITSPMTPSSRQSTNSSIGTIPDFPVPMMPPQAMQPSVTARRNPGLGPPPSTRRGTSSYYSQTSLVSPIPEESQGSQTPDKSHGSYASSAAIPMAWDANSSRLDDDFDDRDNMYEGRGYGSGYWPHETIEEGRESRESNLDDSDDRGLIRSASLGKRAKPSMVTTKPSERQGQRSSPEAQQQSSGKLGAATLGATAGAALSASAMKDGQRETVWPIMGIPDSPLASGTGFIDSNSSEEEVSQISKPATVNSNQTVSPIQSTTPSPEQLAMTPSYNRRLSGMRRPRNLDIDAVREAEARGSLTSLPDLIRRATRLAAMIDRGKRPGSRMNDLNDFANMADREKDRQLSPQQRRQSTLSGMLAAFPPPGLATPSLTGTPRHRGASWPPPFDNTSPALDEKSQRPRRRCCGLPVWGFLFLLLIILIVIAAAVVVPIELLVIHKKKSSTSTSAAQLQQCQSDPSTECKNGGSSILSGGGCSCICINGFTGSTCSVGGTTGCTTTSIGTLSDVTLGYSIPRLLSGAQSNFSIPLSGSLILARLNAANLSCISENALVTFDGQTGSDGSAKAATRSYPSKTTRSTTSSATTSSIISTTSDFFSTIFNSTSQVQDFARVTVLFLLQEDDLGTASTAQNHLQSFFDTKNTTNADALNVTLGGGNSANLVDLSVQLGNGTSFGGLNETASS</sequence>
<feature type="domain" description="EGF-like" evidence="3 4">
    <location>
        <begin position="630"/>
        <end position="641"/>
    </location>
</feature>
<feature type="compositionally biased region" description="Polar residues" evidence="1">
    <location>
        <begin position="205"/>
        <end position="218"/>
    </location>
</feature>
<keyword evidence="2" id="KW-0812">Transmembrane</keyword>
<reference evidence="5 6" key="1">
    <citation type="submission" date="2014-04" db="EMBL/GenBank/DDBJ databases">
        <authorList>
            <consortium name="DOE Joint Genome Institute"/>
            <person name="Kuo A."/>
            <person name="Martino E."/>
            <person name="Perotto S."/>
            <person name="Kohler A."/>
            <person name="Nagy L.G."/>
            <person name="Floudas D."/>
            <person name="Copeland A."/>
            <person name="Barry K.W."/>
            <person name="Cichocki N."/>
            <person name="Veneault-Fourrey C."/>
            <person name="LaButti K."/>
            <person name="Lindquist E.A."/>
            <person name="Lipzen A."/>
            <person name="Lundell T."/>
            <person name="Morin E."/>
            <person name="Murat C."/>
            <person name="Sun H."/>
            <person name="Tunlid A."/>
            <person name="Henrissat B."/>
            <person name="Grigoriev I.V."/>
            <person name="Hibbett D.S."/>
            <person name="Martin F."/>
            <person name="Nordberg H.P."/>
            <person name="Cantor M.N."/>
            <person name="Hua S.X."/>
        </authorList>
    </citation>
    <scope>NUCLEOTIDE SEQUENCE [LARGE SCALE GENOMIC DNA]</scope>
    <source>
        <strain evidence="5 6">Zn</strain>
    </source>
</reference>
<feature type="region of interest" description="Disordered" evidence="1">
    <location>
        <begin position="490"/>
        <end position="551"/>
    </location>
</feature>
<keyword evidence="6" id="KW-1185">Reference proteome</keyword>
<dbReference type="PANTHER" id="PTHR17178">
    <property type="entry name" value="SECRETORY GRANULE PROTEOGLYCAN CORE PROTEIN"/>
    <property type="match status" value="1"/>
</dbReference>
<dbReference type="Gene3D" id="2.10.25.10">
    <property type="entry name" value="Laminin"/>
    <property type="match status" value="1"/>
</dbReference>
<keyword evidence="2" id="KW-1133">Transmembrane helix</keyword>